<dbReference type="Pfam" id="PF00665">
    <property type="entry name" value="rve"/>
    <property type="match status" value="1"/>
</dbReference>
<dbReference type="Proteomes" id="UP000615580">
    <property type="component" value="Unassembled WGS sequence"/>
</dbReference>
<accession>A0ABS0LFV1</accession>
<evidence type="ECO:0000313" key="2">
    <source>
        <dbReference type="EMBL" id="MBG9355549.1"/>
    </source>
</evidence>
<dbReference type="EMBL" id="JADQUG010000252">
    <property type="protein sequence ID" value="MBG9355549.1"/>
    <property type="molecule type" value="Genomic_DNA"/>
</dbReference>
<keyword evidence="3" id="KW-1185">Reference proteome</keyword>
<feature type="non-terminal residue" evidence="2">
    <location>
        <position position="1"/>
    </location>
</feature>
<feature type="domain" description="Integrase catalytic" evidence="1">
    <location>
        <begin position="1"/>
        <end position="80"/>
    </location>
</feature>
<evidence type="ECO:0000259" key="1">
    <source>
        <dbReference type="Pfam" id="PF00665"/>
    </source>
</evidence>
<name>A0ABS0LFV1_9CORY</name>
<evidence type="ECO:0000313" key="3">
    <source>
        <dbReference type="Proteomes" id="UP000615580"/>
    </source>
</evidence>
<dbReference type="PANTHER" id="PTHR46889">
    <property type="entry name" value="TRANSPOSASE INSF FOR INSERTION SEQUENCE IS3B-RELATED"/>
    <property type="match status" value="1"/>
</dbReference>
<comment type="caution">
    <text evidence="2">The sequence shown here is derived from an EMBL/GenBank/DDBJ whole genome shotgun (WGS) entry which is preliminary data.</text>
</comment>
<proteinExistence type="predicted"/>
<feature type="non-terminal residue" evidence="2">
    <location>
        <position position="85"/>
    </location>
</feature>
<protein>
    <submittedName>
        <fullName evidence="2">DDE-type integrase/transposase/recombinase</fullName>
    </submittedName>
</protein>
<reference evidence="2 3" key="1">
    <citation type="journal article" date="2020" name="J. Clin. Microbiol.">
        <title>Assessing the Genetic Diversity of Austrian Corynebacterium diphtheriae Clinical Isolates, 2011-2019.</title>
        <authorList>
            <person name="Schaeffer J."/>
            <person name="Huhulescu S."/>
            <person name="Stoeger A."/>
            <person name="Allerberger F."/>
            <person name="Ruppitsch W."/>
        </authorList>
    </citation>
    <scope>NUCLEOTIDE SEQUENCE [LARGE SCALE GENOMIC DNA]</scope>
    <source>
        <strain evidence="2 3">04-17</strain>
    </source>
</reference>
<sequence length="85" mass="9479">KVYLSPIMDLYDRSTVSYSVSTSPNTAFTSKSLKDAITSQSPESGLLVHTDQRIQYQHSSWRDLITSVDGIQSMSRKGNCYDNAV</sequence>
<dbReference type="InterPro" id="IPR012337">
    <property type="entry name" value="RNaseH-like_sf"/>
</dbReference>
<dbReference type="RefSeq" id="WP_197690504.1">
    <property type="nucleotide sequence ID" value="NZ_JADQUG010000252.1"/>
</dbReference>
<dbReference type="SUPFAM" id="SSF53098">
    <property type="entry name" value="Ribonuclease H-like"/>
    <property type="match status" value="1"/>
</dbReference>
<dbReference type="InterPro" id="IPR050900">
    <property type="entry name" value="Transposase_IS3/IS150/IS904"/>
</dbReference>
<dbReference type="PANTHER" id="PTHR46889:SF4">
    <property type="entry name" value="TRANSPOSASE INSO FOR INSERTION SEQUENCE ELEMENT IS911B-RELATED"/>
    <property type="match status" value="1"/>
</dbReference>
<dbReference type="InterPro" id="IPR001584">
    <property type="entry name" value="Integrase_cat-core"/>
</dbReference>
<gene>
    <name evidence="2" type="ORF">I4J41_14080</name>
</gene>
<organism evidence="2 3">
    <name type="scientific">Corynebacterium belfantii</name>
    <dbReference type="NCBI Taxonomy" id="2014537"/>
    <lineage>
        <taxon>Bacteria</taxon>
        <taxon>Bacillati</taxon>
        <taxon>Actinomycetota</taxon>
        <taxon>Actinomycetes</taxon>
        <taxon>Mycobacteriales</taxon>
        <taxon>Corynebacteriaceae</taxon>
        <taxon>Corynebacterium</taxon>
    </lineage>
</organism>